<dbReference type="Proteomes" id="UP000032578">
    <property type="component" value="Unassembled WGS sequence"/>
</dbReference>
<proteinExistence type="predicted"/>
<dbReference type="AlphaFoldDB" id="A0A0D7WE33"/>
<organism evidence="1 2">
    <name type="scientific">Neotamlana sedimentorum</name>
    <dbReference type="NCBI Taxonomy" id="1435349"/>
    <lineage>
        <taxon>Bacteria</taxon>
        <taxon>Pseudomonadati</taxon>
        <taxon>Bacteroidota</taxon>
        <taxon>Flavobacteriia</taxon>
        <taxon>Flavobacteriales</taxon>
        <taxon>Flavobacteriaceae</taxon>
        <taxon>Neotamlana</taxon>
    </lineage>
</organism>
<dbReference type="RefSeq" id="WP_044631868.1">
    <property type="nucleotide sequence ID" value="NZ_JTDW01000004.1"/>
</dbReference>
<evidence type="ECO:0000313" key="2">
    <source>
        <dbReference type="Proteomes" id="UP000032578"/>
    </source>
</evidence>
<sequence>MISEDNGNDGFVYNLITSNDTITLNASGEIGKMTKKQQEENLIINRAGIQKLIIYPKVPASKATKSSYKFKGLELIPVK</sequence>
<accession>A0A0D7WE33</accession>
<comment type="caution">
    <text evidence="1">The sequence shown here is derived from an EMBL/GenBank/DDBJ whole genome shotgun (WGS) entry which is preliminary data.</text>
</comment>
<dbReference type="PATRIC" id="fig|1435349.4.peg.1979"/>
<protein>
    <submittedName>
        <fullName evidence="1">Uncharacterized protein</fullName>
    </submittedName>
</protein>
<dbReference type="EMBL" id="JTDW01000004">
    <property type="protein sequence ID" value="KJD36007.1"/>
    <property type="molecule type" value="Genomic_DNA"/>
</dbReference>
<keyword evidence="2" id="KW-1185">Reference proteome</keyword>
<evidence type="ECO:0000313" key="1">
    <source>
        <dbReference type="EMBL" id="KJD36007.1"/>
    </source>
</evidence>
<reference evidence="1 2" key="1">
    <citation type="submission" date="2014-11" db="EMBL/GenBank/DDBJ databases">
        <title>Tamlana sedimentorum sp. nov., isolated from shallow sand sediments of the Sea of Japan.</title>
        <authorList>
            <person name="Romanenko L.A."/>
        </authorList>
    </citation>
    <scope>NUCLEOTIDE SEQUENCE [LARGE SCALE GENOMIC DNA]</scope>
    <source>
        <strain evidence="1 2">JCM 19808</strain>
    </source>
</reference>
<name>A0A0D7WE33_9FLAO</name>
<gene>
    <name evidence="1" type="ORF">PW52_05145</name>
</gene>